<name>A0A372NT46_9SPHI</name>
<accession>A0A372NT46</accession>
<dbReference type="Proteomes" id="UP000264217">
    <property type="component" value="Unassembled WGS sequence"/>
</dbReference>
<protein>
    <submittedName>
        <fullName evidence="2">CoA-binding protein</fullName>
    </submittedName>
</protein>
<dbReference type="AlphaFoldDB" id="A0A372NT46"/>
<dbReference type="OrthoDB" id="708726at2"/>
<dbReference type="RefSeq" id="WP_117392118.1">
    <property type="nucleotide sequence ID" value="NZ_QWDC01000002.1"/>
</dbReference>
<organism evidence="2 3">
    <name type="scientific">Mucilaginibacter conchicola</name>
    <dbReference type="NCBI Taxonomy" id="2303333"/>
    <lineage>
        <taxon>Bacteria</taxon>
        <taxon>Pseudomonadati</taxon>
        <taxon>Bacteroidota</taxon>
        <taxon>Sphingobacteriia</taxon>
        <taxon>Sphingobacteriales</taxon>
        <taxon>Sphingobacteriaceae</taxon>
        <taxon>Mucilaginibacter</taxon>
    </lineage>
</organism>
<feature type="domain" description="CoA-binding" evidence="1">
    <location>
        <begin position="4"/>
        <end position="115"/>
    </location>
</feature>
<comment type="caution">
    <text evidence="2">The sequence shown here is derived from an EMBL/GenBank/DDBJ whole genome shotgun (WGS) entry which is preliminary data.</text>
</comment>
<proteinExistence type="predicted"/>
<keyword evidence="3" id="KW-1185">Reference proteome</keyword>
<gene>
    <name evidence="2" type="ORF">D0C36_13345</name>
</gene>
<dbReference type="InterPro" id="IPR036291">
    <property type="entry name" value="NAD(P)-bd_dom_sf"/>
</dbReference>
<dbReference type="Pfam" id="PF13380">
    <property type="entry name" value="CoA_binding_2"/>
    <property type="match status" value="1"/>
</dbReference>
<dbReference type="Gene3D" id="3.40.50.720">
    <property type="entry name" value="NAD(P)-binding Rossmann-like Domain"/>
    <property type="match status" value="1"/>
</dbReference>
<dbReference type="InterPro" id="IPR003781">
    <property type="entry name" value="CoA-bd"/>
</dbReference>
<sequence>MADKKTLILGATPDPSRYAYLAANRLTGAGHTIVNVGIKTGEVAGVAIEKPETIHTDIDTITLYVGPQNQVALYDYIIKTKPKRIIFNPGTENSELRRMAHENGISTDYACTLVLLSIGQY</sequence>
<evidence type="ECO:0000313" key="2">
    <source>
        <dbReference type="EMBL" id="RFZ92408.1"/>
    </source>
</evidence>
<evidence type="ECO:0000313" key="3">
    <source>
        <dbReference type="Proteomes" id="UP000264217"/>
    </source>
</evidence>
<dbReference type="EMBL" id="QWDC01000002">
    <property type="protein sequence ID" value="RFZ92408.1"/>
    <property type="molecule type" value="Genomic_DNA"/>
</dbReference>
<dbReference type="SUPFAM" id="SSF51735">
    <property type="entry name" value="NAD(P)-binding Rossmann-fold domains"/>
    <property type="match status" value="1"/>
</dbReference>
<evidence type="ECO:0000259" key="1">
    <source>
        <dbReference type="Pfam" id="PF13380"/>
    </source>
</evidence>
<reference evidence="2 3" key="1">
    <citation type="submission" date="2018-08" db="EMBL/GenBank/DDBJ databases">
        <title>Mucilaginibacter sp. MYSH2.</title>
        <authorList>
            <person name="Seo T."/>
        </authorList>
    </citation>
    <scope>NUCLEOTIDE SEQUENCE [LARGE SCALE GENOMIC DNA]</scope>
    <source>
        <strain evidence="2 3">MYSH2</strain>
    </source>
</reference>